<keyword evidence="6 7" id="KW-0326">Glycosidase</keyword>
<dbReference type="PANTHER" id="PTHR22762:SF54">
    <property type="entry name" value="BCDNA.GH04962"/>
    <property type="match status" value="1"/>
</dbReference>
<feature type="domain" description="Glycoside hydrolase family 31 N-terminal" evidence="11">
    <location>
        <begin position="13"/>
        <end position="94"/>
    </location>
</feature>
<dbReference type="SUPFAM" id="SSF51011">
    <property type="entry name" value="Glycosyl hydrolase domain"/>
    <property type="match status" value="1"/>
</dbReference>
<keyword evidence="13" id="KW-1185">Reference proteome</keyword>
<dbReference type="GO" id="GO:0006491">
    <property type="term" value="P:N-glycan processing"/>
    <property type="evidence" value="ECO:0007669"/>
    <property type="project" value="TreeGrafter"/>
</dbReference>
<comment type="caution">
    <text evidence="12">The sequence shown here is derived from an EMBL/GenBank/DDBJ whole genome shotgun (WGS) entry which is preliminary data.</text>
</comment>
<feature type="transmembrane region" description="Helical" evidence="9">
    <location>
        <begin position="128"/>
        <end position="150"/>
    </location>
</feature>
<dbReference type="InterPro" id="IPR013780">
    <property type="entry name" value="Glyco_hydro_b"/>
</dbReference>
<name>A0AAV8V776_9CUCU</name>
<keyword evidence="9" id="KW-1133">Transmembrane helix</keyword>
<keyword evidence="9" id="KW-0812">Transmembrane</keyword>
<dbReference type="Gene3D" id="2.60.40.1760">
    <property type="entry name" value="glycosyl hydrolase (family 31)"/>
    <property type="match status" value="1"/>
</dbReference>
<evidence type="ECO:0000256" key="9">
    <source>
        <dbReference type="SAM" id="Phobius"/>
    </source>
</evidence>
<dbReference type="SUPFAM" id="SSF51445">
    <property type="entry name" value="(Trans)glycosidases"/>
    <property type="match status" value="1"/>
</dbReference>
<dbReference type="Proteomes" id="UP001159042">
    <property type="component" value="Unassembled WGS sequence"/>
</dbReference>
<keyword evidence="5" id="KW-0325">Glycoprotein</keyword>
<organism evidence="12 13">
    <name type="scientific">Exocentrus adspersus</name>
    <dbReference type="NCBI Taxonomy" id="1586481"/>
    <lineage>
        <taxon>Eukaryota</taxon>
        <taxon>Metazoa</taxon>
        <taxon>Ecdysozoa</taxon>
        <taxon>Arthropoda</taxon>
        <taxon>Hexapoda</taxon>
        <taxon>Insecta</taxon>
        <taxon>Pterygota</taxon>
        <taxon>Neoptera</taxon>
        <taxon>Endopterygota</taxon>
        <taxon>Coleoptera</taxon>
        <taxon>Polyphaga</taxon>
        <taxon>Cucujiformia</taxon>
        <taxon>Chrysomeloidea</taxon>
        <taxon>Cerambycidae</taxon>
        <taxon>Lamiinae</taxon>
        <taxon>Acanthocinini</taxon>
        <taxon>Exocentrus</taxon>
    </lineage>
</organism>
<evidence type="ECO:0000256" key="6">
    <source>
        <dbReference type="ARBA" id="ARBA00023295"/>
    </source>
</evidence>
<dbReference type="Gene3D" id="3.20.20.80">
    <property type="entry name" value="Glycosidases"/>
    <property type="match status" value="1"/>
</dbReference>
<dbReference type="GO" id="GO:0090599">
    <property type="term" value="F:alpha-glucosidase activity"/>
    <property type="evidence" value="ECO:0007669"/>
    <property type="project" value="TreeGrafter"/>
</dbReference>
<dbReference type="EMBL" id="JANEYG010000367">
    <property type="protein sequence ID" value="KAJ8910035.1"/>
    <property type="molecule type" value="Genomic_DNA"/>
</dbReference>
<dbReference type="Pfam" id="PF13802">
    <property type="entry name" value="Gal_mutarotas_2"/>
    <property type="match status" value="1"/>
</dbReference>
<feature type="region of interest" description="Disordered" evidence="8">
    <location>
        <begin position="13"/>
        <end position="36"/>
    </location>
</feature>
<evidence type="ECO:0000256" key="3">
    <source>
        <dbReference type="ARBA" id="ARBA00022729"/>
    </source>
</evidence>
<dbReference type="Gene3D" id="2.60.40.1180">
    <property type="entry name" value="Golgi alpha-mannosidase II"/>
    <property type="match status" value="1"/>
</dbReference>
<keyword evidence="9" id="KW-0472">Membrane</keyword>
<dbReference type="InterPro" id="IPR000322">
    <property type="entry name" value="Glyco_hydro_31_TIM"/>
</dbReference>
<evidence type="ECO:0000313" key="13">
    <source>
        <dbReference type="Proteomes" id="UP001159042"/>
    </source>
</evidence>
<feature type="compositionally biased region" description="Basic and acidic residues" evidence="8">
    <location>
        <begin position="26"/>
        <end position="36"/>
    </location>
</feature>
<dbReference type="AlphaFoldDB" id="A0AAV8V776"/>
<dbReference type="InterPro" id="IPR025887">
    <property type="entry name" value="Glyco_hydro_31_N_dom"/>
</dbReference>
<reference evidence="12 13" key="1">
    <citation type="journal article" date="2023" name="Insect Mol. Biol.">
        <title>Genome sequencing provides insights into the evolution of gene families encoding plant cell wall-degrading enzymes in longhorned beetles.</title>
        <authorList>
            <person name="Shin N.R."/>
            <person name="Okamura Y."/>
            <person name="Kirsch R."/>
            <person name="Pauchet Y."/>
        </authorList>
    </citation>
    <scope>NUCLEOTIDE SEQUENCE [LARGE SCALE GENOMIC DNA]</scope>
    <source>
        <strain evidence="12">EAD_L_NR</strain>
    </source>
</reference>
<evidence type="ECO:0000259" key="10">
    <source>
        <dbReference type="Pfam" id="PF01055"/>
    </source>
</evidence>
<evidence type="ECO:0000313" key="12">
    <source>
        <dbReference type="EMBL" id="KAJ8910035.1"/>
    </source>
</evidence>
<dbReference type="GO" id="GO:0005975">
    <property type="term" value="P:carbohydrate metabolic process"/>
    <property type="evidence" value="ECO:0007669"/>
    <property type="project" value="InterPro"/>
</dbReference>
<comment type="similarity">
    <text evidence="2 7">Belongs to the glycosyl hydrolase 31 family.</text>
</comment>
<evidence type="ECO:0000256" key="2">
    <source>
        <dbReference type="ARBA" id="ARBA00007806"/>
    </source>
</evidence>
<feature type="domain" description="Glycoside hydrolase family 31 TIM barrel" evidence="10">
    <location>
        <begin position="143"/>
        <end position="192"/>
    </location>
</feature>
<evidence type="ECO:0000256" key="7">
    <source>
        <dbReference type="RuleBase" id="RU361185"/>
    </source>
</evidence>
<feature type="compositionally biased region" description="Acidic residues" evidence="8">
    <location>
        <begin position="13"/>
        <end position="23"/>
    </location>
</feature>
<dbReference type="PANTHER" id="PTHR22762">
    <property type="entry name" value="ALPHA-GLUCOSIDASE"/>
    <property type="match status" value="1"/>
</dbReference>
<evidence type="ECO:0000256" key="1">
    <source>
        <dbReference type="ARBA" id="ARBA00004881"/>
    </source>
</evidence>
<protein>
    <submittedName>
        <fullName evidence="12">Uncharacterized protein</fullName>
    </submittedName>
</protein>
<keyword evidence="4 7" id="KW-0378">Hydrolase</keyword>
<gene>
    <name evidence="12" type="ORF">NQ315_013243</name>
</gene>
<accession>A0AAV8V776</accession>
<dbReference type="Pfam" id="PF01055">
    <property type="entry name" value="Glyco_hydro_31_2nd"/>
    <property type="match status" value="1"/>
</dbReference>
<evidence type="ECO:0000256" key="8">
    <source>
        <dbReference type="SAM" id="MobiDB-lite"/>
    </source>
</evidence>
<keyword evidence="3" id="KW-0732">Signal</keyword>
<proteinExistence type="inferred from homology"/>
<evidence type="ECO:0000259" key="11">
    <source>
        <dbReference type="Pfam" id="PF13802"/>
    </source>
</evidence>
<evidence type="ECO:0000256" key="4">
    <source>
        <dbReference type="ARBA" id="ARBA00022801"/>
    </source>
</evidence>
<evidence type="ECO:0000256" key="5">
    <source>
        <dbReference type="ARBA" id="ARBA00023180"/>
    </source>
</evidence>
<sequence>MFKLYFASNEEAEVPETAEDPGAWEENFKSHHDSKPKGPSAVGFDVTFPEAIRIYGLPEHADSLALRTTGPGGLDPYRLYNLDVFEYEMDSGAPNHKFWIPIFTFLGDSASLHVVAMIRHRHGDNHELLIMMSITSCLFCVAKAGIWLPFYRAHAHIDTRRREPYLFSEDIRNRIRTALRLRYAHLPLWYTLFWEHETNGDPIIRPLFYQYPEDEAVLDIDNELLVGGPSEYWYDVEDYKLYQGTGNYNLPVSLDKNVAFYRGGSIIPRKDRPRRSASLMRNDPFTLYVALDSKKTATGNLYLDDNESFEYRNKKYLYLHFAFKDNTLTSR</sequence>
<dbReference type="InterPro" id="IPR017853">
    <property type="entry name" value="GH"/>
</dbReference>
<comment type="pathway">
    <text evidence="1">Glycan metabolism.</text>
</comment>